<keyword evidence="9" id="KW-1185">Reference proteome</keyword>
<dbReference type="Gene3D" id="4.10.1000.10">
    <property type="entry name" value="Zinc finger, CCCH-type"/>
    <property type="match status" value="4"/>
</dbReference>
<feature type="domain" description="C3H1-type" evidence="6">
    <location>
        <begin position="38"/>
        <end position="66"/>
    </location>
</feature>
<dbReference type="PANTHER" id="PTHR12547:SF18">
    <property type="entry name" value="PROTEIN TIS11"/>
    <property type="match status" value="1"/>
</dbReference>
<evidence type="ECO:0000256" key="5">
    <source>
        <dbReference type="PROSITE-ProRule" id="PRU00723"/>
    </source>
</evidence>
<name>A0A9P1M4X0_9DINO</name>
<dbReference type="PROSITE" id="PS50103">
    <property type="entry name" value="ZF_C3H1"/>
    <property type="match status" value="5"/>
</dbReference>
<feature type="domain" description="C3H1-type" evidence="6">
    <location>
        <begin position="192"/>
        <end position="221"/>
    </location>
</feature>
<proteinExistence type="predicted"/>
<feature type="zinc finger region" description="C3H1-type" evidence="5">
    <location>
        <begin position="125"/>
        <end position="153"/>
    </location>
</feature>
<keyword evidence="4 5" id="KW-0862">Zinc</keyword>
<keyword evidence="3 5" id="KW-0863">Zinc-finger</keyword>
<dbReference type="InterPro" id="IPR036855">
    <property type="entry name" value="Znf_CCCH_sf"/>
</dbReference>
<dbReference type="EMBL" id="CAMXCT020006800">
    <property type="protein sequence ID" value="CAL1173662.1"/>
    <property type="molecule type" value="Genomic_DNA"/>
</dbReference>
<feature type="non-terminal residue" evidence="7">
    <location>
        <position position="1"/>
    </location>
</feature>
<evidence type="ECO:0000256" key="2">
    <source>
        <dbReference type="ARBA" id="ARBA00022737"/>
    </source>
</evidence>
<dbReference type="OrthoDB" id="424669at2759"/>
<dbReference type="GO" id="GO:0003729">
    <property type="term" value="F:mRNA binding"/>
    <property type="evidence" value="ECO:0007669"/>
    <property type="project" value="InterPro"/>
</dbReference>
<evidence type="ECO:0000313" key="7">
    <source>
        <dbReference type="EMBL" id="CAI4020287.1"/>
    </source>
</evidence>
<reference evidence="7" key="1">
    <citation type="submission" date="2022-10" db="EMBL/GenBank/DDBJ databases">
        <authorList>
            <person name="Chen Y."/>
            <person name="Dougan E. K."/>
            <person name="Chan C."/>
            <person name="Rhodes N."/>
            <person name="Thang M."/>
        </authorList>
    </citation>
    <scope>NUCLEOTIDE SEQUENCE</scope>
</reference>
<evidence type="ECO:0000256" key="1">
    <source>
        <dbReference type="ARBA" id="ARBA00022723"/>
    </source>
</evidence>
<organism evidence="7">
    <name type="scientific">Cladocopium goreaui</name>
    <dbReference type="NCBI Taxonomy" id="2562237"/>
    <lineage>
        <taxon>Eukaryota</taxon>
        <taxon>Sar</taxon>
        <taxon>Alveolata</taxon>
        <taxon>Dinophyceae</taxon>
        <taxon>Suessiales</taxon>
        <taxon>Symbiodiniaceae</taxon>
        <taxon>Cladocopium</taxon>
    </lineage>
</organism>
<dbReference type="Pfam" id="PF00642">
    <property type="entry name" value="zf-CCCH"/>
    <property type="match status" value="2"/>
</dbReference>
<comment type="caution">
    <text evidence="7">The sequence shown here is derived from an EMBL/GenBank/DDBJ whole genome shotgun (WGS) entry which is preliminary data.</text>
</comment>
<dbReference type="EMBL" id="CAMXCT010006800">
    <property type="protein sequence ID" value="CAI4020287.1"/>
    <property type="molecule type" value="Genomic_DNA"/>
</dbReference>
<dbReference type="InterPro" id="IPR045877">
    <property type="entry name" value="ZFP36-like"/>
</dbReference>
<feature type="zinc finger region" description="C3H1-type" evidence="5">
    <location>
        <begin position="330"/>
        <end position="359"/>
    </location>
</feature>
<evidence type="ECO:0000256" key="4">
    <source>
        <dbReference type="ARBA" id="ARBA00022833"/>
    </source>
</evidence>
<feature type="zinc finger region" description="C3H1-type" evidence="5">
    <location>
        <begin position="192"/>
        <end position="221"/>
    </location>
</feature>
<gene>
    <name evidence="7" type="ORF">C1SCF055_LOCUS44714</name>
</gene>
<feature type="zinc finger region" description="C3H1-type" evidence="5">
    <location>
        <begin position="38"/>
        <end position="66"/>
    </location>
</feature>
<evidence type="ECO:0000313" key="9">
    <source>
        <dbReference type="Proteomes" id="UP001152797"/>
    </source>
</evidence>
<dbReference type="AlphaFoldDB" id="A0A9P1M4X0"/>
<dbReference type="PANTHER" id="PTHR12547">
    <property type="entry name" value="CCCH ZINC FINGER/TIS11-RELATED"/>
    <property type="match status" value="1"/>
</dbReference>
<feature type="domain" description="C3H1-type" evidence="6">
    <location>
        <begin position="380"/>
        <end position="408"/>
    </location>
</feature>
<feature type="zinc finger region" description="C3H1-type" evidence="5">
    <location>
        <begin position="380"/>
        <end position="408"/>
    </location>
</feature>
<protein>
    <recommendedName>
        <fullName evidence="6">C3H1-type domain-containing protein</fullName>
    </recommendedName>
</protein>
<evidence type="ECO:0000259" key="6">
    <source>
        <dbReference type="PROSITE" id="PS50103"/>
    </source>
</evidence>
<dbReference type="Pfam" id="PF14608">
    <property type="entry name" value="zf-CCCH_2"/>
    <property type="match status" value="2"/>
</dbReference>
<feature type="domain" description="C3H1-type" evidence="6">
    <location>
        <begin position="125"/>
        <end position="153"/>
    </location>
</feature>
<dbReference type="InterPro" id="IPR000571">
    <property type="entry name" value="Znf_CCCH"/>
</dbReference>
<evidence type="ECO:0000313" key="8">
    <source>
        <dbReference type="EMBL" id="CAL1173662.1"/>
    </source>
</evidence>
<keyword evidence="1 5" id="KW-0479">Metal-binding</keyword>
<dbReference type="Proteomes" id="UP001152797">
    <property type="component" value="Unassembled WGS sequence"/>
</dbReference>
<dbReference type="SMART" id="SM00356">
    <property type="entry name" value="ZnF_C3H1"/>
    <property type="match status" value="5"/>
</dbReference>
<reference evidence="8" key="2">
    <citation type="submission" date="2024-04" db="EMBL/GenBank/DDBJ databases">
        <authorList>
            <person name="Chen Y."/>
            <person name="Shah S."/>
            <person name="Dougan E. K."/>
            <person name="Thang M."/>
            <person name="Chan C."/>
        </authorList>
    </citation>
    <scope>NUCLEOTIDE SEQUENCE [LARGE SCALE GENOMIC DNA]</scope>
</reference>
<dbReference type="EMBL" id="CAMXCT030006800">
    <property type="protein sequence ID" value="CAL4807599.1"/>
    <property type="molecule type" value="Genomic_DNA"/>
</dbReference>
<feature type="domain" description="C3H1-type" evidence="6">
    <location>
        <begin position="330"/>
        <end position="359"/>
    </location>
</feature>
<accession>A0A9P1M4X0</accession>
<keyword evidence="2" id="KW-0677">Repeat</keyword>
<dbReference type="SUPFAM" id="SSF90229">
    <property type="entry name" value="CCCH zinc finger"/>
    <property type="match status" value="3"/>
</dbReference>
<sequence length="411" mass="44626">LGADALAAAWEYEYTESGGEVQQEASVNSGHFRFRPGFVPRKMCSFMETTGYCQKGDACTFAHSAEELQNAEGSNFQEVKGDVQEPQEVEVEVVEDAPVGLKQEKPADTKLETEAVAGSRFRPGFIPRRMCSTFESTGYCKFADACTFAHSLDELEGGTTVPKNVYVQQAQEGAEVAPNSNVIGPRVFQGNFRPSVLCKMWIKHPSQCQDGDACTFAHGLLELRGDLQEHLGMLRTIGFFGARAMPDPDPTAMALYAEASHGSKGSKGSKGSWSKGMGSWSGKSDAFADAAAAYAAAPNEKGARGGNNGKFMPEETHVVNRFKVRNFPSLRPVKLCNFWVQSPEMCQRGESCTFAHGVAELNPQALAMNEGVSRFLHTGFTPRVMCKNITGKGSCSRGLFCSFAHSDLEMQ</sequence>
<evidence type="ECO:0000256" key="3">
    <source>
        <dbReference type="ARBA" id="ARBA00022771"/>
    </source>
</evidence>
<dbReference type="GO" id="GO:0008270">
    <property type="term" value="F:zinc ion binding"/>
    <property type="evidence" value="ECO:0007669"/>
    <property type="project" value="UniProtKB-KW"/>
</dbReference>